<dbReference type="InterPro" id="IPR033375">
    <property type="entry name" value="Cggbp1"/>
</dbReference>
<evidence type="ECO:0000259" key="2">
    <source>
        <dbReference type="Pfam" id="PF05699"/>
    </source>
</evidence>
<name>A0A8H3QZU2_9GLOM</name>
<keyword evidence="1" id="KW-1133">Transmembrane helix</keyword>
<evidence type="ECO:0000313" key="4">
    <source>
        <dbReference type="Proteomes" id="UP000615446"/>
    </source>
</evidence>
<dbReference type="InterPro" id="IPR008906">
    <property type="entry name" value="HATC_C_dom"/>
</dbReference>
<dbReference type="EMBL" id="BLAL01000262">
    <property type="protein sequence ID" value="GES98106.1"/>
    <property type="molecule type" value="Genomic_DNA"/>
</dbReference>
<proteinExistence type="predicted"/>
<protein>
    <submittedName>
        <fullName evidence="3">CGG triplet repeat-binding protein 1</fullName>
    </submittedName>
</protein>
<dbReference type="Gene3D" id="3.30.160.60">
    <property type="entry name" value="Classic Zinc Finger"/>
    <property type="match status" value="1"/>
</dbReference>
<keyword evidence="1" id="KW-0472">Membrane</keyword>
<dbReference type="PANTHER" id="PTHR32344">
    <property type="entry name" value="U1-TYPE DOMAIN-CONTAINING PROTEIN"/>
    <property type="match status" value="1"/>
</dbReference>
<dbReference type="SUPFAM" id="SSF53098">
    <property type="entry name" value="Ribonuclease H-like"/>
    <property type="match status" value="1"/>
</dbReference>
<organism evidence="3 4">
    <name type="scientific">Rhizophagus clarus</name>
    <dbReference type="NCBI Taxonomy" id="94130"/>
    <lineage>
        <taxon>Eukaryota</taxon>
        <taxon>Fungi</taxon>
        <taxon>Fungi incertae sedis</taxon>
        <taxon>Mucoromycota</taxon>
        <taxon>Glomeromycotina</taxon>
        <taxon>Glomeromycetes</taxon>
        <taxon>Glomerales</taxon>
        <taxon>Glomeraceae</taxon>
        <taxon>Rhizophagus</taxon>
    </lineage>
</organism>
<dbReference type="PANTHER" id="PTHR32344:SF1">
    <property type="entry name" value="U1-TYPE DOMAIN-CONTAINING PROTEIN"/>
    <property type="match status" value="1"/>
</dbReference>
<comment type="caution">
    <text evidence="3">The sequence shown here is derived from an EMBL/GenBank/DDBJ whole genome shotgun (WGS) entry which is preliminary data.</text>
</comment>
<feature type="transmembrane region" description="Helical" evidence="1">
    <location>
        <begin position="505"/>
        <end position="528"/>
    </location>
</feature>
<dbReference type="GO" id="GO:0005634">
    <property type="term" value="C:nucleus"/>
    <property type="evidence" value="ECO:0007669"/>
    <property type="project" value="InterPro"/>
</dbReference>
<dbReference type="Pfam" id="PF05699">
    <property type="entry name" value="Dimer_Tnp_hAT"/>
    <property type="match status" value="1"/>
</dbReference>
<dbReference type="InterPro" id="IPR012337">
    <property type="entry name" value="RNaseH-like_sf"/>
</dbReference>
<evidence type="ECO:0000256" key="1">
    <source>
        <dbReference type="SAM" id="Phobius"/>
    </source>
</evidence>
<dbReference type="GO" id="GO:0003690">
    <property type="term" value="F:double-stranded DNA binding"/>
    <property type="evidence" value="ECO:0007669"/>
    <property type="project" value="InterPro"/>
</dbReference>
<feature type="domain" description="HAT C-terminal dimerisation" evidence="2">
    <location>
        <begin position="439"/>
        <end position="503"/>
    </location>
</feature>
<gene>
    <name evidence="3" type="ORF">RCL2_002466600</name>
</gene>
<dbReference type="AlphaFoldDB" id="A0A8H3QZU2"/>
<accession>A0A8H3QZU2</accession>
<sequence length="633" mass="73438">MTFSKRTKTNKANAVTVYTRVNEHPDVFRVESGLLFCNYCDLTVEWRHKSTVDSHCLGKKHLAQKKIYEDNQSKKNQKTLETTLFAADSKREVIEELIKAFASANIPIEKINHLLPFFKKYLKEGGAIPQAPTLRQLYLPSVFKNHAETLLSIFNSKPVCIIMDELSDDCARSVVNTLFTYRQDTKLVSVNFLKRVNNTTIGQTLLPILHSYNISLNIPRLFLTDSAAYMKKCFREVLKPVMPQLIHVPCPAHILNLIGREYEEESQNEMIKTIHTTLQNLRDVGVITIYIYFISIYANEFVQYLDFFQQQNKPVFPFVEGRLQQLTAFIESNTTAPYFGPEIENIIRQHLFNPDDFYPIFRQAFQVAYNKFSAHIPNHPARSLFYACQVFNPQYIHLGDIQRKDIRHYSAIMELDNPSDSLLCEWSIYCGLTGLEFNENLDETNLDNYWKNLSVRLPILSNIALDYIWLPISSCAVERSFSLYNSLLDSNRQSLSEESLKQLNILFFLIIILYFVLKLILFCLLKALETELPSYLKEILPCDYKYQLVKLNILPSLFTEEDIESKQFTVDLLINIQTNDEVLICFEKFQEQSKTTMRISRGQAIKGKTVIFKEERPCIHSATVRTSPIFKTL</sequence>
<keyword evidence="1" id="KW-0812">Transmembrane</keyword>
<dbReference type="OrthoDB" id="2421790at2759"/>
<dbReference type="GO" id="GO:0046983">
    <property type="term" value="F:protein dimerization activity"/>
    <property type="evidence" value="ECO:0007669"/>
    <property type="project" value="InterPro"/>
</dbReference>
<dbReference type="Proteomes" id="UP000615446">
    <property type="component" value="Unassembled WGS sequence"/>
</dbReference>
<evidence type="ECO:0000313" key="3">
    <source>
        <dbReference type="EMBL" id="GES98106.1"/>
    </source>
</evidence>
<reference evidence="3" key="1">
    <citation type="submission" date="2019-10" db="EMBL/GenBank/DDBJ databases">
        <title>Conservation and host-specific expression of non-tandemly repeated heterogenous ribosome RNA gene in arbuscular mycorrhizal fungi.</title>
        <authorList>
            <person name="Maeda T."/>
            <person name="Kobayashi Y."/>
            <person name="Nakagawa T."/>
            <person name="Ezawa T."/>
            <person name="Yamaguchi K."/>
            <person name="Bino T."/>
            <person name="Nishimoto Y."/>
            <person name="Shigenobu S."/>
            <person name="Kawaguchi M."/>
        </authorList>
    </citation>
    <scope>NUCLEOTIDE SEQUENCE</scope>
    <source>
        <strain evidence="3">HR1</strain>
    </source>
</reference>
<dbReference type="GO" id="GO:0006357">
    <property type="term" value="P:regulation of transcription by RNA polymerase II"/>
    <property type="evidence" value="ECO:0007669"/>
    <property type="project" value="InterPro"/>
</dbReference>